<evidence type="ECO:0000256" key="1">
    <source>
        <dbReference type="ARBA" id="ARBA00004826"/>
    </source>
</evidence>
<feature type="domain" description="Nudix hydrolase" evidence="12">
    <location>
        <begin position="38"/>
        <end position="172"/>
    </location>
</feature>
<comment type="function">
    <text evidence="10">Catalyzes the 1,3-allylic rearrangement of the homoallylic substrate isopentenyl (IPP) to its highly electrophilic allylic isomer, dimethylallyl diphosphate (DMAPP).</text>
</comment>
<gene>
    <name evidence="10" type="primary">idi</name>
    <name evidence="13" type="ORF">FM101_05500</name>
</gene>
<dbReference type="NCBIfam" id="NF002995">
    <property type="entry name" value="PRK03759.1"/>
    <property type="match status" value="1"/>
</dbReference>
<sequence>MSTRTQTPGAIESVVLLDADHQEVGSADKAEVHTRTTPLHLAFSCHVFDAEGRVLVTRRSLAKKAWPGVWTNSVCGHPGPGEPRQDAVHRRAEFELGMELDVVQMVIPDFAYRAVDASGVVENEFCPVYFARAASNPDPRPSEVSEHHWVAPQDLVAAVRATPWAFSPWLVLQMQELESRGISYQAPTRNTPDGGREADHA</sequence>
<keyword evidence="5 10" id="KW-0479">Metal-binding</keyword>
<comment type="pathway">
    <text evidence="1 10">Isoprenoid biosynthesis; dimethylallyl diphosphate biosynthesis; dimethylallyl diphosphate from isopentenyl diphosphate: step 1/1.</text>
</comment>
<evidence type="ECO:0000313" key="13">
    <source>
        <dbReference type="EMBL" id="SJM58794.1"/>
    </source>
</evidence>
<dbReference type="NCBIfam" id="TIGR02150">
    <property type="entry name" value="IPP_isom_1"/>
    <property type="match status" value="1"/>
</dbReference>
<evidence type="ECO:0000256" key="5">
    <source>
        <dbReference type="ARBA" id="ARBA00022723"/>
    </source>
</evidence>
<accession>A0A1R4FS55</accession>
<evidence type="ECO:0000313" key="14">
    <source>
        <dbReference type="Proteomes" id="UP000195913"/>
    </source>
</evidence>
<keyword evidence="7 10" id="KW-0464">Manganese</keyword>
<dbReference type="UniPathway" id="UPA00059">
    <property type="reaction ID" value="UER00104"/>
</dbReference>
<feature type="active site" evidence="10 11">
    <location>
        <position position="75"/>
    </location>
</feature>
<feature type="active site" evidence="10 11">
    <location>
        <position position="124"/>
    </location>
</feature>
<dbReference type="GO" id="GO:0004452">
    <property type="term" value="F:isopentenyl-diphosphate delta-isomerase activity"/>
    <property type="evidence" value="ECO:0007669"/>
    <property type="project" value="UniProtKB-UniRule"/>
</dbReference>
<dbReference type="EMBL" id="FUHW01000022">
    <property type="protein sequence ID" value="SJM58794.1"/>
    <property type="molecule type" value="Genomic_DNA"/>
</dbReference>
<dbReference type="InterPro" id="IPR000086">
    <property type="entry name" value="NUDIX_hydrolase_dom"/>
</dbReference>
<evidence type="ECO:0000256" key="2">
    <source>
        <dbReference type="ARBA" id="ARBA00007579"/>
    </source>
</evidence>
<organism evidence="13 14">
    <name type="scientific">Arthrobacter rhombi</name>
    <dbReference type="NCBI Taxonomy" id="71253"/>
    <lineage>
        <taxon>Bacteria</taxon>
        <taxon>Bacillati</taxon>
        <taxon>Actinomycetota</taxon>
        <taxon>Actinomycetes</taxon>
        <taxon>Micrococcales</taxon>
        <taxon>Micrococcaceae</taxon>
        <taxon>Arthrobacter</taxon>
    </lineage>
</organism>
<dbReference type="AlphaFoldDB" id="A0A1R4FS55"/>
<dbReference type="GO" id="GO:0050992">
    <property type="term" value="P:dimethylallyl diphosphate biosynthetic process"/>
    <property type="evidence" value="ECO:0007669"/>
    <property type="project" value="UniProtKB-UniRule"/>
</dbReference>
<feature type="binding site" evidence="10">
    <location>
        <position position="40"/>
    </location>
    <ligand>
        <name>Mn(2+)</name>
        <dbReference type="ChEBI" id="CHEBI:29035"/>
    </ligand>
</feature>
<comment type="similarity">
    <text evidence="2 10">Belongs to the IPP isomerase type 1 family.</text>
</comment>
<dbReference type="InterPro" id="IPR011876">
    <property type="entry name" value="IsopentenylPP_isomerase_typ1"/>
</dbReference>
<comment type="cofactor">
    <cofactor evidence="10">
        <name>Mg(2+)</name>
        <dbReference type="ChEBI" id="CHEBI:18420"/>
    </cofactor>
    <text evidence="10">Binds 1 Mg(2+) ion per subunit. The magnesium ion binds only when substrate is bound.</text>
</comment>
<keyword evidence="4 10" id="KW-0963">Cytoplasm</keyword>
<keyword evidence="14" id="KW-1185">Reference proteome</keyword>
<evidence type="ECO:0000256" key="9">
    <source>
        <dbReference type="ARBA" id="ARBA00023235"/>
    </source>
</evidence>
<name>A0A1R4FS55_9MICC</name>
<evidence type="ECO:0000256" key="10">
    <source>
        <dbReference type="HAMAP-Rule" id="MF_00202"/>
    </source>
</evidence>
<feature type="binding site" evidence="10">
    <location>
        <position position="124"/>
    </location>
    <ligand>
        <name>Mn(2+)</name>
        <dbReference type="ChEBI" id="CHEBI:29035"/>
    </ligand>
</feature>
<protein>
    <recommendedName>
        <fullName evidence="3 10">Isopentenyl-diphosphate Delta-isomerase</fullName>
        <shortName evidence="10">IPP isomerase</shortName>
        <ecNumber evidence="3 10">5.3.3.2</ecNumber>
    </recommendedName>
    <alternativeName>
        <fullName evidence="10">IPP:DMAPP isomerase</fullName>
    </alternativeName>
    <alternativeName>
        <fullName evidence="10">Isopentenyl pyrophosphate isomerase</fullName>
    </alternativeName>
</protein>
<dbReference type="Gene3D" id="3.90.79.10">
    <property type="entry name" value="Nucleoside Triphosphate Pyrophosphohydrolase"/>
    <property type="match status" value="1"/>
</dbReference>
<feature type="binding site" evidence="10">
    <location>
        <position position="33"/>
    </location>
    <ligand>
        <name>Mn(2+)</name>
        <dbReference type="ChEBI" id="CHEBI:29035"/>
    </ligand>
</feature>
<dbReference type="InterPro" id="IPR015797">
    <property type="entry name" value="NUDIX_hydrolase-like_dom_sf"/>
</dbReference>
<dbReference type="HAMAP" id="MF_00202">
    <property type="entry name" value="Idi"/>
    <property type="match status" value="1"/>
</dbReference>
<dbReference type="PANTHER" id="PTHR10885:SF0">
    <property type="entry name" value="ISOPENTENYL-DIPHOSPHATE DELTA-ISOMERASE"/>
    <property type="match status" value="1"/>
</dbReference>
<evidence type="ECO:0000256" key="11">
    <source>
        <dbReference type="PIRSR" id="PIRSR018427-1"/>
    </source>
</evidence>
<proteinExistence type="inferred from homology"/>
<comment type="catalytic activity">
    <reaction evidence="10">
        <text>isopentenyl diphosphate = dimethylallyl diphosphate</text>
        <dbReference type="Rhea" id="RHEA:23284"/>
        <dbReference type="ChEBI" id="CHEBI:57623"/>
        <dbReference type="ChEBI" id="CHEBI:128769"/>
        <dbReference type="EC" id="5.3.3.2"/>
    </reaction>
</comment>
<dbReference type="SUPFAM" id="SSF55811">
    <property type="entry name" value="Nudix"/>
    <property type="match status" value="1"/>
</dbReference>
<evidence type="ECO:0000256" key="4">
    <source>
        <dbReference type="ARBA" id="ARBA00022490"/>
    </source>
</evidence>
<evidence type="ECO:0000256" key="3">
    <source>
        <dbReference type="ARBA" id="ARBA00012057"/>
    </source>
</evidence>
<dbReference type="FunFam" id="3.90.79.10:FF:000009">
    <property type="entry name" value="Isopentenyl-diphosphate Delta-isomerase"/>
    <property type="match status" value="1"/>
</dbReference>
<dbReference type="RefSeq" id="WP_245806625.1">
    <property type="nucleotide sequence ID" value="NZ_FUHW01000022.1"/>
</dbReference>
<evidence type="ECO:0000256" key="8">
    <source>
        <dbReference type="ARBA" id="ARBA00023229"/>
    </source>
</evidence>
<dbReference type="PROSITE" id="PS51462">
    <property type="entry name" value="NUDIX"/>
    <property type="match status" value="1"/>
</dbReference>
<keyword evidence="6 10" id="KW-0460">Magnesium</keyword>
<reference evidence="13 14" key="1">
    <citation type="submission" date="2017-02" db="EMBL/GenBank/DDBJ databases">
        <authorList>
            <person name="Peterson S.W."/>
        </authorList>
    </citation>
    <scope>NUCLEOTIDE SEQUENCE [LARGE SCALE GENOMIC DNA]</scope>
    <source>
        <strain evidence="13 14">B Ar 00.02</strain>
    </source>
</reference>
<comment type="cofactor">
    <cofactor evidence="10">
        <name>Mn(2+)</name>
        <dbReference type="ChEBI" id="CHEBI:29035"/>
    </cofactor>
    <text evidence="10">Binds 1 Mn(2+) ion per subunit.</text>
</comment>
<dbReference type="GO" id="GO:0046872">
    <property type="term" value="F:metal ion binding"/>
    <property type="evidence" value="ECO:0007669"/>
    <property type="project" value="UniProtKB-KW"/>
</dbReference>
<keyword evidence="9 10" id="KW-0413">Isomerase</keyword>
<dbReference type="EC" id="5.3.3.2" evidence="3 10"/>
<dbReference type="GO" id="GO:0005737">
    <property type="term" value="C:cytoplasm"/>
    <property type="evidence" value="ECO:0007669"/>
    <property type="project" value="UniProtKB-SubCell"/>
</dbReference>
<dbReference type="Proteomes" id="UP000195913">
    <property type="component" value="Unassembled WGS sequence"/>
</dbReference>
<keyword evidence="8 10" id="KW-0414">Isoprene biosynthesis</keyword>
<comment type="subcellular location">
    <subcellularLocation>
        <location evidence="10">Cytoplasm</location>
    </subcellularLocation>
</comment>
<evidence type="ECO:0000256" key="6">
    <source>
        <dbReference type="ARBA" id="ARBA00022842"/>
    </source>
</evidence>
<dbReference type="PIRSF" id="PIRSF018427">
    <property type="entry name" value="Isopntndiph_ism"/>
    <property type="match status" value="1"/>
</dbReference>
<evidence type="ECO:0000259" key="12">
    <source>
        <dbReference type="PROSITE" id="PS51462"/>
    </source>
</evidence>
<dbReference type="PANTHER" id="PTHR10885">
    <property type="entry name" value="ISOPENTENYL-DIPHOSPHATE DELTA-ISOMERASE"/>
    <property type="match status" value="1"/>
</dbReference>
<evidence type="ECO:0000256" key="7">
    <source>
        <dbReference type="ARBA" id="ARBA00023211"/>
    </source>
</evidence>
<dbReference type="CDD" id="cd02885">
    <property type="entry name" value="NUDIX_IPP_Isomerase"/>
    <property type="match status" value="1"/>
</dbReference>
<feature type="binding site" evidence="10">
    <location>
        <position position="122"/>
    </location>
    <ligand>
        <name>Mn(2+)</name>
        <dbReference type="ChEBI" id="CHEBI:29035"/>
    </ligand>
</feature>
<feature type="binding site" evidence="10">
    <location>
        <position position="77"/>
    </location>
    <ligand>
        <name>Mn(2+)</name>
        <dbReference type="ChEBI" id="CHEBI:29035"/>
    </ligand>
</feature>
<feature type="binding site" evidence="10">
    <location>
        <position position="95"/>
    </location>
    <ligand>
        <name>Mg(2+)</name>
        <dbReference type="ChEBI" id="CHEBI:18420"/>
    </ligand>
</feature>
<dbReference type="InterPro" id="IPR056375">
    <property type="entry name" value="Idi_bact"/>
</dbReference>
<dbReference type="Pfam" id="PF00293">
    <property type="entry name" value="NUDIX"/>
    <property type="match status" value="1"/>
</dbReference>
<dbReference type="GO" id="GO:0008299">
    <property type="term" value="P:isoprenoid biosynthetic process"/>
    <property type="evidence" value="ECO:0007669"/>
    <property type="project" value="UniProtKB-UniRule"/>
</dbReference>